<comment type="caution">
    <text evidence="5">The sequence shown here is derived from an EMBL/GenBank/DDBJ whole genome shotgun (WGS) entry which is preliminary data.</text>
</comment>
<feature type="region of interest" description="Disordered" evidence="3">
    <location>
        <begin position="1274"/>
        <end position="1325"/>
    </location>
</feature>
<evidence type="ECO:0000256" key="3">
    <source>
        <dbReference type="SAM" id="MobiDB-lite"/>
    </source>
</evidence>
<sequence>MPVPSLSGKSSEDLAEAMLDAFPTRSPFEQMLWYDLEIKLARMVGDVVGMDDVVFRVITDADDQGWLPDLVAAALKRVPRATLLSRWAERHPHVVDRKAEQRALEGALLAEGTGHDYAGRGRSGRVPVGRKRTVHDRIESNLGADLVRTLLLLNDPGNGQVLAARSVDALAAAGSTAATARVVRRELWEVTDLLLEYVEDQVLHLIPLMSTQVVDIVDAVTFAVATTLRLAGPAITAEMRTEPDLLLRLLTEQSDRRRPAWDHGPTSLPPFQPLIGAIVSYLAEAALAEPGLTLAGLHDLAASGGAAATIRMAISRMPQERDQDSGRPNDSYAVQYLRMVTRTLDTLEVLGIDLLTEVRRYSLTTAYVTLEATVPRPTAQGTVGYDAQPVDAALQTAGRLVLIEGEAGSGKTTVLQWAAVSMARGELPGGDLHPWHGRIPLFVRLRRYVKRTLPTIEELTREVAGASLHSRQPAGWVAKVLEEGRAVLLIDGLDEVRTDERATVQAWLEDLTWHAVTEQHNTLVVTSRPAAARGGTYDLDRFTPLTLTTMSFREIFRFIYDWHGATLERLPPDQHESHRARAAHLVVEIDGSPTLRDLARTPLLCAVICALNYKSPGGLPKQRITLYEDALKMMLGRREHEKGVEPTGVGAEERTAVLQSLAQWYVVSGLSEAPRDDVRSQLGLVAGMLRGVDWTGGQILHDLLERSGVLREPAPGTIDFVHRTFQEFLAARHLVSGGSTRIMLDHVRDADWQGVISMAVGWASKTSAVEWRRLTDGIVDAIVADDSVSSGRSPLREFLAECFEMSVVVERESYERATAYLEQRIPPLSRDEVKSVVAMGQTALPLLRRVLQHTVQDAATASLCVRAIVGIGSERAIEALVPAAQRFGHELAQELVDAWSGFTPGKYGMMVLQAIPSFMTTAVVVRDQTVLPFIPYELNLDLHFVPDVITADFAGHVAQARVRSLRFPAWPADMALDWLPTVLASEVELHELHRFDPDDRLQNATIRCLTLSFADRLPLAKVNCMAFLQFIELTTLTIRGPVILWNVHALSMVSIRALTLAGGVRVDWRTEWLSRSWLTDLTIEDFHDDDLLAISDCVRLRSLTLRRSSVVDLSGIERMEQLQFLDVSGSTRLVDIGAVAHLPALTDIGLGGCDQLQVSEELLAATDLDLGAVFLAAHEHPDDVRPGTDLDGAVPLPPHDFEDEDFRDYLTTFPDSGEAADSGRYLDGWMIGTLEELNRPADLGIVSYDELWDRGDSDQDFADFQRWSHEQWDMDEEDWDDDEWDGSSPGGSLPDAVVPALVLGLPAEPPDAGDDVDEDAEIPPLNEVAPTLAAIRRHSYL</sequence>
<keyword evidence="1" id="KW-0547">Nucleotide-binding</keyword>
<evidence type="ECO:0000256" key="2">
    <source>
        <dbReference type="ARBA" id="ARBA00022840"/>
    </source>
</evidence>
<dbReference type="InterPro" id="IPR007111">
    <property type="entry name" value="NACHT_NTPase"/>
</dbReference>
<dbReference type="RefSeq" id="WP_344506728.1">
    <property type="nucleotide sequence ID" value="NZ_BAAAQD010000016.1"/>
</dbReference>
<dbReference type="EMBL" id="BAAAQD010000016">
    <property type="protein sequence ID" value="GAA1540471.1"/>
    <property type="molecule type" value="Genomic_DNA"/>
</dbReference>
<dbReference type="Gene3D" id="3.40.50.300">
    <property type="entry name" value="P-loop containing nucleotide triphosphate hydrolases"/>
    <property type="match status" value="1"/>
</dbReference>
<dbReference type="PANTHER" id="PTHR46844:SF1">
    <property type="entry name" value="SLR5058 PROTEIN"/>
    <property type="match status" value="1"/>
</dbReference>
<protein>
    <recommendedName>
        <fullName evidence="4">NACHT domain-containing protein</fullName>
    </recommendedName>
</protein>
<dbReference type="SUPFAM" id="SSF52540">
    <property type="entry name" value="P-loop containing nucleoside triphosphate hydrolases"/>
    <property type="match status" value="1"/>
</dbReference>
<dbReference type="SUPFAM" id="SSF52058">
    <property type="entry name" value="L domain-like"/>
    <property type="match status" value="1"/>
</dbReference>
<dbReference type="InterPro" id="IPR027417">
    <property type="entry name" value="P-loop_NTPase"/>
</dbReference>
<feature type="domain" description="NACHT" evidence="4">
    <location>
        <begin position="399"/>
        <end position="736"/>
    </location>
</feature>
<reference evidence="5 6" key="1">
    <citation type="journal article" date="2019" name="Int. J. Syst. Evol. Microbiol.">
        <title>The Global Catalogue of Microorganisms (GCM) 10K type strain sequencing project: providing services to taxonomists for standard genome sequencing and annotation.</title>
        <authorList>
            <consortium name="The Broad Institute Genomics Platform"/>
            <consortium name="The Broad Institute Genome Sequencing Center for Infectious Disease"/>
            <person name="Wu L."/>
            <person name="Ma J."/>
        </authorList>
    </citation>
    <scope>NUCLEOTIDE SEQUENCE [LARGE SCALE GENOMIC DNA]</scope>
    <source>
        <strain evidence="5 6">JCM 15933</strain>
    </source>
</reference>
<dbReference type="Pfam" id="PF19955">
    <property type="entry name" value="EAD1"/>
    <property type="match status" value="1"/>
</dbReference>
<dbReference type="InterPro" id="IPR032675">
    <property type="entry name" value="LRR_dom_sf"/>
</dbReference>
<gene>
    <name evidence="5" type="ORF">GCM10009827_069730</name>
</gene>
<keyword evidence="6" id="KW-1185">Reference proteome</keyword>
<evidence type="ECO:0000259" key="4">
    <source>
        <dbReference type="PROSITE" id="PS50837"/>
    </source>
</evidence>
<evidence type="ECO:0000313" key="5">
    <source>
        <dbReference type="EMBL" id="GAA1540471.1"/>
    </source>
</evidence>
<evidence type="ECO:0000313" key="6">
    <source>
        <dbReference type="Proteomes" id="UP001501470"/>
    </source>
</evidence>
<dbReference type="Proteomes" id="UP001501470">
    <property type="component" value="Unassembled WGS sequence"/>
</dbReference>
<proteinExistence type="predicted"/>
<dbReference type="Pfam" id="PF05729">
    <property type="entry name" value="NACHT"/>
    <property type="match status" value="1"/>
</dbReference>
<dbReference type="PANTHER" id="PTHR46844">
    <property type="entry name" value="SLR5058 PROTEIN"/>
    <property type="match status" value="1"/>
</dbReference>
<accession>A0ABN2BGB0</accession>
<evidence type="ECO:0000256" key="1">
    <source>
        <dbReference type="ARBA" id="ARBA00022741"/>
    </source>
</evidence>
<feature type="compositionally biased region" description="Acidic residues" evidence="3">
    <location>
        <begin position="1274"/>
        <end position="1285"/>
    </location>
</feature>
<keyword evidence="2" id="KW-0067">ATP-binding</keyword>
<name>A0ABN2BGB0_9ACTN</name>
<dbReference type="InterPro" id="IPR045430">
    <property type="entry name" value="EAD1"/>
</dbReference>
<dbReference type="Gene3D" id="3.80.10.10">
    <property type="entry name" value="Ribonuclease Inhibitor"/>
    <property type="match status" value="1"/>
</dbReference>
<feature type="compositionally biased region" description="Acidic residues" evidence="3">
    <location>
        <begin position="1311"/>
        <end position="1321"/>
    </location>
</feature>
<organism evidence="5 6">
    <name type="scientific">Dactylosporangium maewongense</name>
    <dbReference type="NCBI Taxonomy" id="634393"/>
    <lineage>
        <taxon>Bacteria</taxon>
        <taxon>Bacillati</taxon>
        <taxon>Actinomycetota</taxon>
        <taxon>Actinomycetes</taxon>
        <taxon>Micromonosporales</taxon>
        <taxon>Micromonosporaceae</taxon>
        <taxon>Dactylosporangium</taxon>
    </lineage>
</organism>
<dbReference type="PROSITE" id="PS50837">
    <property type="entry name" value="NACHT"/>
    <property type="match status" value="1"/>
</dbReference>